<proteinExistence type="predicted"/>
<organism evidence="2 3">
    <name type="scientific">Zizania palustris</name>
    <name type="common">Northern wild rice</name>
    <dbReference type="NCBI Taxonomy" id="103762"/>
    <lineage>
        <taxon>Eukaryota</taxon>
        <taxon>Viridiplantae</taxon>
        <taxon>Streptophyta</taxon>
        <taxon>Embryophyta</taxon>
        <taxon>Tracheophyta</taxon>
        <taxon>Spermatophyta</taxon>
        <taxon>Magnoliopsida</taxon>
        <taxon>Liliopsida</taxon>
        <taxon>Poales</taxon>
        <taxon>Poaceae</taxon>
        <taxon>BOP clade</taxon>
        <taxon>Oryzoideae</taxon>
        <taxon>Oryzeae</taxon>
        <taxon>Zizaniinae</taxon>
        <taxon>Zizania</taxon>
    </lineage>
</organism>
<dbReference type="EMBL" id="JAAALK010000079">
    <property type="protein sequence ID" value="KAG8096010.1"/>
    <property type="molecule type" value="Genomic_DNA"/>
</dbReference>
<feature type="compositionally biased region" description="Pro residues" evidence="1">
    <location>
        <begin position="57"/>
        <end position="77"/>
    </location>
</feature>
<dbReference type="Proteomes" id="UP000729402">
    <property type="component" value="Unassembled WGS sequence"/>
</dbReference>
<gene>
    <name evidence="2" type="ORF">GUJ93_ZPchr0013g37884</name>
</gene>
<feature type="region of interest" description="Disordered" evidence="1">
    <location>
        <begin position="55"/>
        <end position="77"/>
    </location>
</feature>
<sequence>MSRRRGAFRLEIVSPVLSSSSSPQPQVFDLLIRTYTQSRKPLEAFRPILDHRLTVFPSPPPLPTPSSPSSPAPDGPI</sequence>
<name>A0A8J6BXS7_ZIZPA</name>
<protein>
    <submittedName>
        <fullName evidence="2">Uncharacterized protein</fullName>
    </submittedName>
</protein>
<dbReference type="AlphaFoldDB" id="A0A8J6BXS7"/>
<reference evidence="2" key="1">
    <citation type="journal article" date="2021" name="bioRxiv">
        <title>Whole Genome Assembly and Annotation of Northern Wild Rice, Zizania palustris L., Supports a Whole Genome Duplication in the Zizania Genus.</title>
        <authorList>
            <person name="Haas M."/>
            <person name="Kono T."/>
            <person name="Macchietto M."/>
            <person name="Millas R."/>
            <person name="McGilp L."/>
            <person name="Shao M."/>
            <person name="Duquette J."/>
            <person name="Hirsch C.N."/>
            <person name="Kimball J."/>
        </authorList>
    </citation>
    <scope>NUCLEOTIDE SEQUENCE</scope>
    <source>
        <tissue evidence="2">Fresh leaf tissue</tissue>
    </source>
</reference>
<evidence type="ECO:0000313" key="2">
    <source>
        <dbReference type="EMBL" id="KAG8096010.1"/>
    </source>
</evidence>
<reference evidence="2" key="2">
    <citation type="submission" date="2021-02" db="EMBL/GenBank/DDBJ databases">
        <authorList>
            <person name="Kimball J.A."/>
            <person name="Haas M.W."/>
            <person name="Macchietto M."/>
            <person name="Kono T."/>
            <person name="Duquette J."/>
            <person name="Shao M."/>
        </authorList>
    </citation>
    <scope>NUCLEOTIDE SEQUENCE</scope>
    <source>
        <tissue evidence="2">Fresh leaf tissue</tissue>
    </source>
</reference>
<keyword evidence="3" id="KW-1185">Reference proteome</keyword>
<comment type="caution">
    <text evidence="2">The sequence shown here is derived from an EMBL/GenBank/DDBJ whole genome shotgun (WGS) entry which is preliminary data.</text>
</comment>
<evidence type="ECO:0000313" key="3">
    <source>
        <dbReference type="Proteomes" id="UP000729402"/>
    </source>
</evidence>
<accession>A0A8J6BXS7</accession>
<evidence type="ECO:0000256" key="1">
    <source>
        <dbReference type="SAM" id="MobiDB-lite"/>
    </source>
</evidence>